<dbReference type="AlphaFoldDB" id="A0A6H1ZHE8"/>
<organism evidence="1">
    <name type="scientific">viral metagenome</name>
    <dbReference type="NCBI Taxonomy" id="1070528"/>
    <lineage>
        <taxon>unclassified sequences</taxon>
        <taxon>metagenomes</taxon>
        <taxon>organismal metagenomes</taxon>
    </lineage>
</organism>
<sequence length="82" mass="9695">MANRLFTDKCLRCGDTLIADHSGNFNKYHCCTACTKFINNQVYEMHMKRKVRKDPPPKHKELKTARHLHKFVEVTAMYKEPE</sequence>
<protein>
    <submittedName>
        <fullName evidence="1">Uncharacterized protein</fullName>
    </submittedName>
</protein>
<dbReference type="EMBL" id="MT144600">
    <property type="protein sequence ID" value="QJH94392.1"/>
    <property type="molecule type" value="Genomic_DNA"/>
</dbReference>
<reference evidence="1" key="1">
    <citation type="submission" date="2020-03" db="EMBL/GenBank/DDBJ databases">
        <title>The deep terrestrial virosphere.</title>
        <authorList>
            <person name="Holmfeldt K."/>
            <person name="Nilsson E."/>
            <person name="Simone D."/>
            <person name="Lopez-Fernandez M."/>
            <person name="Wu X."/>
            <person name="de Brujin I."/>
            <person name="Lundin D."/>
            <person name="Andersson A."/>
            <person name="Bertilsson S."/>
            <person name="Dopson M."/>
        </authorList>
    </citation>
    <scope>NUCLEOTIDE SEQUENCE</scope>
    <source>
        <strain evidence="1">TM448A00520</strain>
        <strain evidence="2">TM448B00218</strain>
    </source>
</reference>
<evidence type="ECO:0000313" key="2">
    <source>
        <dbReference type="EMBL" id="QJH94392.1"/>
    </source>
</evidence>
<evidence type="ECO:0000313" key="1">
    <source>
        <dbReference type="EMBL" id="QJA46695.1"/>
    </source>
</evidence>
<proteinExistence type="predicted"/>
<name>A0A6H1ZHE8_9ZZZZ</name>
<accession>A0A6H1ZHE8</accession>
<gene>
    <name evidence="1" type="ORF">TM448A00520_0004</name>
    <name evidence="2" type="ORF">TM448B00218_0035</name>
</gene>
<dbReference type="EMBL" id="MT144019">
    <property type="protein sequence ID" value="QJA46695.1"/>
    <property type="molecule type" value="Genomic_DNA"/>
</dbReference>